<sequence length="113" mass="12146">MAISNASMIGAEMALHPKGRVAMVKRRLGIQGFVLWAVAEQAGAFRSSEGCNALGQGEFGRYGPLLADYDNQFSLMTTGCQCLFDSRLSFVLIWNASRRPRGSDDPSEGKAAG</sequence>
<evidence type="ECO:0000313" key="1">
    <source>
        <dbReference type="EMBL" id="MDX5950756.1"/>
    </source>
</evidence>
<dbReference type="Proteomes" id="UP001277471">
    <property type="component" value="Unassembled WGS sequence"/>
</dbReference>
<name>A0ABU4P1W1_AZOBR</name>
<accession>A0ABU4P1W1</accession>
<comment type="caution">
    <text evidence="1">The sequence shown here is derived from an EMBL/GenBank/DDBJ whole genome shotgun (WGS) entry which is preliminary data.</text>
</comment>
<gene>
    <name evidence="1" type="ORF">SIM66_06040</name>
</gene>
<dbReference type="GeneID" id="56453695"/>
<dbReference type="RefSeq" id="WP_137165305.1">
    <property type="nucleotide sequence ID" value="NZ_CP012917.1"/>
</dbReference>
<proteinExistence type="predicted"/>
<protein>
    <submittedName>
        <fullName evidence="1">Uncharacterized protein</fullName>
    </submittedName>
</protein>
<dbReference type="EMBL" id="JAWXYC010000002">
    <property type="protein sequence ID" value="MDX5950756.1"/>
    <property type="molecule type" value="Genomic_DNA"/>
</dbReference>
<reference evidence="1 2" key="1">
    <citation type="submission" date="2023-11" db="EMBL/GenBank/DDBJ databases">
        <title>MicrobeMod: A computational toolkit for identifying prokaryotic methylation and restriction-modification with nanopore sequencing.</title>
        <authorList>
            <person name="Crits-Christoph A."/>
            <person name="Kang S.C."/>
            <person name="Lee H."/>
            <person name="Ostrov N."/>
        </authorList>
    </citation>
    <scope>NUCLEOTIDE SEQUENCE [LARGE SCALE GENOMIC DNA]</scope>
    <source>
        <strain evidence="1 2">ATCC 29145</strain>
    </source>
</reference>
<evidence type="ECO:0000313" key="2">
    <source>
        <dbReference type="Proteomes" id="UP001277471"/>
    </source>
</evidence>
<organism evidence="1 2">
    <name type="scientific">Azospirillum brasilense</name>
    <dbReference type="NCBI Taxonomy" id="192"/>
    <lineage>
        <taxon>Bacteria</taxon>
        <taxon>Pseudomonadati</taxon>
        <taxon>Pseudomonadota</taxon>
        <taxon>Alphaproteobacteria</taxon>
        <taxon>Rhodospirillales</taxon>
        <taxon>Azospirillaceae</taxon>
        <taxon>Azospirillum</taxon>
    </lineage>
</organism>
<keyword evidence="2" id="KW-1185">Reference proteome</keyword>